<proteinExistence type="predicted"/>
<keyword evidence="2" id="KW-1185">Reference proteome</keyword>
<organism evidence="1 2">
    <name type="scientific">Grifola frondosa</name>
    <name type="common">Maitake</name>
    <name type="synonym">Polyporus frondosus</name>
    <dbReference type="NCBI Taxonomy" id="5627"/>
    <lineage>
        <taxon>Eukaryota</taxon>
        <taxon>Fungi</taxon>
        <taxon>Dikarya</taxon>
        <taxon>Basidiomycota</taxon>
        <taxon>Agaricomycotina</taxon>
        <taxon>Agaricomycetes</taxon>
        <taxon>Polyporales</taxon>
        <taxon>Grifolaceae</taxon>
        <taxon>Grifola</taxon>
    </lineage>
</organism>
<dbReference type="OrthoDB" id="2753918at2759"/>
<dbReference type="EMBL" id="LUGG01000009">
    <property type="protein sequence ID" value="OBZ72060.1"/>
    <property type="molecule type" value="Genomic_DNA"/>
</dbReference>
<dbReference type="Proteomes" id="UP000092993">
    <property type="component" value="Unassembled WGS sequence"/>
</dbReference>
<dbReference type="AlphaFoldDB" id="A0A1C7M562"/>
<evidence type="ECO:0000313" key="2">
    <source>
        <dbReference type="Proteomes" id="UP000092993"/>
    </source>
</evidence>
<name>A0A1C7M562_GRIFR</name>
<gene>
    <name evidence="1" type="ORF">A0H81_08032</name>
</gene>
<reference evidence="1 2" key="1">
    <citation type="submission" date="2016-03" db="EMBL/GenBank/DDBJ databases">
        <title>Whole genome sequencing of Grifola frondosa 9006-11.</title>
        <authorList>
            <person name="Min B."/>
            <person name="Park H."/>
            <person name="Kim J.-G."/>
            <person name="Cho H."/>
            <person name="Oh Y.-L."/>
            <person name="Kong W.-S."/>
            <person name="Choi I.-G."/>
        </authorList>
    </citation>
    <scope>NUCLEOTIDE SEQUENCE [LARGE SCALE GENOMIC DNA]</scope>
    <source>
        <strain evidence="1 2">9006-11</strain>
    </source>
</reference>
<protein>
    <submittedName>
        <fullName evidence="1">Uncharacterized protein</fullName>
    </submittedName>
</protein>
<sequence>MAELWKNLIREPSMVQIRIVMTHGQHHTDGPECIRVFVARTSAPDEHTRVMVINCAGPSPMHPTVPIPQAIKRCSTPSQFLPSHSPHTHILTHHRNNHGRELLYRLLHPGWPGPLFLHPQFGSLPSVQCTHIDRPSKIELETKLAHAQVRAQARKLRAALGMGHPSNVRPRIFRATATLPASSPLSTLALPSPVTPFPAFHQLPSGVGLGISISLSPRIAPTIYDPADSIVSPRHVYPNTFRRTPGAPLMERKHSSAAGRCYFHLPLNPSTPVGLGISNVNLGPTDATLSE</sequence>
<accession>A0A1C7M562</accession>
<evidence type="ECO:0000313" key="1">
    <source>
        <dbReference type="EMBL" id="OBZ72060.1"/>
    </source>
</evidence>
<comment type="caution">
    <text evidence="1">The sequence shown here is derived from an EMBL/GenBank/DDBJ whole genome shotgun (WGS) entry which is preliminary data.</text>
</comment>